<feature type="transmembrane region" description="Helical" evidence="5">
    <location>
        <begin position="6"/>
        <end position="29"/>
    </location>
</feature>
<reference evidence="6" key="1">
    <citation type="submission" date="2021-03" db="EMBL/GenBank/DDBJ databases">
        <title>novel species isolated from a fishpond in China.</title>
        <authorList>
            <person name="Lu H."/>
            <person name="Cai Z."/>
        </authorList>
    </citation>
    <scope>NUCLEOTIDE SEQUENCE</scope>
    <source>
        <strain evidence="6">JCM 30855</strain>
    </source>
</reference>
<evidence type="ECO:0000256" key="1">
    <source>
        <dbReference type="ARBA" id="ARBA00022475"/>
    </source>
</evidence>
<dbReference type="RefSeq" id="WP_206574834.1">
    <property type="nucleotide sequence ID" value="NZ_JAFKCV010000010.1"/>
</dbReference>
<evidence type="ECO:0000256" key="5">
    <source>
        <dbReference type="SAM" id="Phobius"/>
    </source>
</evidence>
<feature type="transmembrane region" description="Helical" evidence="5">
    <location>
        <begin position="105"/>
        <end position="124"/>
    </location>
</feature>
<protein>
    <submittedName>
        <fullName evidence="6">Manganese efflux pump</fullName>
    </submittedName>
</protein>
<evidence type="ECO:0000256" key="4">
    <source>
        <dbReference type="ARBA" id="ARBA00023136"/>
    </source>
</evidence>
<dbReference type="Proteomes" id="UP000664654">
    <property type="component" value="Unassembled WGS sequence"/>
</dbReference>
<comment type="caution">
    <text evidence="6">The sequence shown here is derived from an EMBL/GenBank/DDBJ whole genome shotgun (WGS) entry which is preliminary data.</text>
</comment>
<dbReference type="InterPro" id="IPR003810">
    <property type="entry name" value="Mntp/YtaF"/>
</dbReference>
<dbReference type="EMBL" id="JAFKCV010000010">
    <property type="protein sequence ID" value="MBN7826721.1"/>
    <property type="molecule type" value="Genomic_DNA"/>
</dbReference>
<feature type="transmembrane region" description="Helical" evidence="5">
    <location>
        <begin position="72"/>
        <end position="93"/>
    </location>
</feature>
<sequence length="236" mass="26216">MELPLLDFVLASVLMGLGIGADVALATLLRARHLNTWRAAAIWILGVSLTHTLFPMSGYLLAYLSIQWLPGITPLVGILAFVCVVWYLKVELWNAPQDEAQERQLVLSLGLILAVSWDALWSGPAKSAQVIDWPELLVWLSFVLVGMVVAGMALMSLRLGRLFRLTEHPDSAAWVPIGQWLQYSVIAYFGLLALLRYTLSLPLLWWQILILASGLMGAWQLVQAVTGRLTQSVPRF</sequence>
<organism evidence="6 7">
    <name type="scientific">Bowmanella dokdonensis</name>
    <dbReference type="NCBI Taxonomy" id="751969"/>
    <lineage>
        <taxon>Bacteria</taxon>
        <taxon>Pseudomonadati</taxon>
        <taxon>Pseudomonadota</taxon>
        <taxon>Gammaproteobacteria</taxon>
        <taxon>Alteromonadales</taxon>
        <taxon>Alteromonadaceae</taxon>
        <taxon>Bowmanella</taxon>
    </lineage>
</organism>
<evidence type="ECO:0000313" key="7">
    <source>
        <dbReference type="Proteomes" id="UP000664654"/>
    </source>
</evidence>
<evidence type="ECO:0000256" key="3">
    <source>
        <dbReference type="ARBA" id="ARBA00022989"/>
    </source>
</evidence>
<proteinExistence type="predicted"/>
<accession>A0A939DRS9</accession>
<name>A0A939DRS9_9ALTE</name>
<keyword evidence="3 5" id="KW-1133">Transmembrane helix</keyword>
<evidence type="ECO:0000256" key="2">
    <source>
        <dbReference type="ARBA" id="ARBA00022692"/>
    </source>
</evidence>
<feature type="transmembrane region" description="Helical" evidence="5">
    <location>
        <begin position="180"/>
        <end position="197"/>
    </location>
</feature>
<keyword evidence="1" id="KW-1003">Cell membrane</keyword>
<evidence type="ECO:0000313" key="6">
    <source>
        <dbReference type="EMBL" id="MBN7826721.1"/>
    </source>
</evidence>
<feature type="transmembrane region" description="Helical" evidence="5">
    <location>
        <begin position="136"/>
        <end position="159"/>
    </location>
</feature>
<keyword evidence="4 5" id="KW-0472">Membrane</keyword>
<keyword evidence="7" id="KW-1185">Reference proteome</keyword>
<gene>
    <name evidence="6" type="ORF">J0A66_15910</name>
</gene>
<feature type="transmembrane region" description="Helical" evidence="5">
    <location>
        <begin position="203"/>
        <end position="222"/>
    </location>
</feature>
<dbReference type="AlphaFoldDB" id="A0A939DRS9"/>
<keyword evidence="2 5" id="KW-0812">Transmembrane</keyword>
<feature type="transmembrane region" description="Helical" evidence="5">
    <location>
        <begin position="41"/>
        <end position="66"/>
    </location>
</feature>
<dbReference type="Pfam" id="PF02659">
    <property type="entry name" value="Mntp"/>
    <property type="match status" value="1"/>
</dbReference>